<dbReference type="EMBL" id="AMSG01000023">
    <property type="protein sequence ID" value="EKF54355.1"/>
    <property type="molecule type" value="Genomic_DNA"/>
</dbReference>
<evidence type="ECO:0000259" key="2">
    <source>
        <dbReference type="Pfam" id="PF13100"/>
    </source>
</evidence>
<dbReference type="AlphaFoldDB" id="K2PPB8"/>
<dbReference type="PATRIC" id="fig|555500.3.peg.2635"/>
<evidence type="ECO:0000313" key="4">
    <source>
        <dbReference type="Proteomes" id="UP000007364"/>
    </source>
</evidence>
<dbReference type="Gene3D" id="2.60.450.10">
    <property type="entry name" value="Lipopolysaccharide (LPS) transport protein A like domain"/>
    <property type="match status" value="1"/>
</dbReference>
<organism evidence="3 4">
    <name type="scientific">Galbibacter marinus</name>
    <dbReference type="NCBI Taxonomy" id="555500"/>
    <lineage>
        <taxon>Bacteria</taxon>
        <taxon>Pseudomonadati</taxon>
        <taxon>Bacteroidota</taxon>
        <taxon>Flavobacteriia</taxon>
        <taxon>Flavobacteriales</taxon>
        <taxon>Flavobacteriaceae</taxon>
        <taxon>Galbibacter</taxon>
    </lineage>
</organism>
<comment type="caution">
    <text evidence="3">The sequence shown here is derived from an EMBL/GenBank/DDBJ whole genome shotgun (WGS) entry which is preliminary data.</text>
</comment>
<name>K2PPB8_9FLAO</name>
<feature type="domain" description="Organic solvent tolerance-like N-terminal" evidence="2">
    <location>
        <begin position="39"/>
        <end position="187"/>
    </location>
</feature>
<dbReference type="Pfam" id="PF13100">
    <property type="entry name" value="OstA_2"/>
    <property type="match status" value="1"/>
</dbReference>
<keyword evidence="1" id="KW-0732">Signal</keyword>
<evidence type="ECO:0000256" key="1">
    <source>
        <dbReference type="SAM" id="SignalP"/>
    </source>
</evidence>
<accession>K2PPB8</accession>
<feature type="chain" id="PRO_5003865551" description="Organic solvent tolerance-like N-terminal domain-containing protein" evidence="1">
    <location>
        <begin position="20"/>
        <end position="582"/>
    </location>
</feature>
<keyword evidence="4" id="KW-1185">Reference proteome</keyword>
<reference evidence="3 4" key="1">
    <citation type="journal article" date="2012" name="J. Bacteriol.">
        <title>Genome Sequence of Galbibacter marinum Type Strain ck-I2-15.</title>
        <authorList>
            <person name="Lai Q."/>
            <person name="Li C."/>
            <person name="Shao Z."/>
        </authorList>
    </citation>
    <scope>NUCLEOTIDE SEQUENCE [LARGE SCALE GENOMIC DNA]</scope>
    <source>
        <strain evidence="4">ck-I2-15</strain>
    </source>
</reference>
<protein>
    <recommendedName>
        <fullName evidence="2">Organic solvent tolerance-like N-terminal domain-containing protein</fullName>
    </recommendedName>
</protein>
<dbReference type="Proteomes" id="UP000007364">
    <property type="component" value="Unassembled WGS sequence"/>
</dbReference>
<dbReference type="STRING" id="555500.I215_12783"/>
<dbReference type="RefSeq" id="WP_008992395.1">
    <property type="nucleotide sequence ID" value="NZ_AMSG01000023.1"/>
</dbReference>
<feature type="signal peptide" evidence="1">
    <location>
        <begin position="1"/>
        <end position="19"/>
    </location>
</feature>
<evidence type="ECO:0000313" key="3">
    <source>
        <dbReference type="EMBL" id="EKF54355.1"/>
    </source>
</evidence>
<dbReference type="eggNOG" id="COG1452">
    <property type="taxonomic scope" value="Bacteria"/>
</dbReference>
<dbReference type="InterPro" id="IPR005653">
    <property type="entry name" value="OstA-like_N"/>
</dbReference>
<proteinExistence type="predicted"/>
<gene>
    <name evidence="3" type="ORF">I215_12783</name>
</gene>
<sequence>MIKTILHIFLFVFCIPLIAQTPNTQGKKKIEIVYGGDINLDEQRYPGATIFNKDEKQQVQFRHEGADMWCDLAVLYKADNRIEAYGNVYFQQGDSIRMNSAYVEYNGETKIAIAKDSVILRNNSMTLTTDELEFNRETQQAYYENFGTVKDSANTLTSIKGRYYMDIDKYEFKTDVKITHPDYTVNSARMDYYTVSKNAYMYGPSTIVGEDYKMYFERGFYNTVAEQGYGLKNTRIDYSERIIFGDSLYFDKATEFASATNNIKVIDTVNDGVLRGHYAEVYKARDSVLVTKKALAITLYEKDSMYIHADTLMVTGKENERVIRAFRDARFFKTDLSGKCDSIHTDEKTGLIQLISSIPPGAPENKLAAFMPILWSGKTQMTGDSIHILSNTVTEKLDSLKVWNNAFIIQKDSLSGVKFKDSVKQGYNQIKGKTLYGLFEENELRVVNIIKNAELIYYLWNDDDEFVGIDKRVCGLIQMMMENNEIDNTTSFINVEGKIYPDSEMPVNARRFRGFYWRGDEMISSVEDLFSPEDNQIELPVIRGVNHGIDLDNPNLAPQEQQLNIEQETVDDAGAATAQQGS</sequence>